<evidence type="ECO:0000256" key="2">
    <source>
        <dbReference type="PROSITE-ProRule" id="PRU00221"/>
    </source>
</evidence>
<dbReference type="InterPro" id="IPR036322">
    <property type="entry name" value="WD40_repeat_dom_sf"/>
</dbReference>
<dbReference type="EMBL" id="JABTTQ020000013">
    <property type="protein sequence ID" value="KAK6143905.1"/>
    <property type="molecule type" value="Genomic_DNA"/>
</dbReference>
<feature type="region of interest" description="Disordered" evidence="3">
    <location>
        <begin position="2012"/>
        <end position="2031"/>
    </location>
</feature>
<feature type="region of interest" description="Disordered" evidence="3">
    <location>
        <begin position="207"/>
        <end position="233"/>
    </location>
</feature>
<proteinExistence type="inferred from homology"/>
<dbReference type="Pfam" id="PF23556">
    <property type="entry name" value="TPR_Vps41"/>
    <property type="match status" value="1"/>
</dbReference>
<evidence type="ECO:0000256" key="3">
    <source>
        <dbReference type="SAM" id="MobiDB-lite"/>
    </source>
</evidence>
<evidence type="ECO:0000313" key="6">
    <source>
        <dbReference type="Proteomes" id="UP001318860"/>
    </source>
</evidence>
<dbReference type="Proteomes" id="UP001318860">
    <property type="component" value="Unassembled WGS sequence"/>
</dbReference>
<evidence type="ECO:0000259" key="4">
    <source>
        <dbReference type="Pfam" id="PF12816"/>
    </source>
</evidence>
<comment type="similarity">
    <text evidence="1">Belongs to the VPS8 family.</text>
</comment>
<organism evidence="5 6">
    <name type="scientific">Rehmannia glutinosa</name>
    <name type="common">Chinese foxglove</name>
    <dbReference type="NCBI Taxonomy" id="99300"/>
    <lineage>
        <taxon>Eukaryota</taxon>
        <taxon>Viridiplantae</taxon>
        <taxon>Streptophyta</taxon>
        <taxon>Embryophyta</taxon>
        <taxon>Tracheophyta</taxon>
        <taxon>Spermatophyta</taxon>
        <taxon>Magnoliopsida</taxon>
        <taxon>eudicotyledons</taxon>
        <taxon>Gunneridae</taxon>
        <taxon>Pentapetalae</taxon>
        <taxon>asterids</taxon>
        <taxon>lamiids</taxon>
        <taxon>Lamiales</taxon>
        <taxon>Orobanchaceae</taxon>
        <taxon>Rehmannieae</taxon>
        <taxon>Rehmannia</taxon>
    </lineage>
</organism>
<dbReference type="PANTHER" id="PTHR12616">
    <property type="entry name" value="VACUOLAR PROTEIN SORTING VPS41"/>
    <property type="match status" value="1"/>
</dbReference>
<name>A0ABR0WCJ9_REHGL</name>
<feature type="compositionally biased region" description="Low complexity" evidence="3">
    <location>
        <begin position="1944"/>
        <end position="1958"/>
    </location>
</feature>
<feature type="compositionally biased region" description="Acidic residues" evidence="3">
    <location>
        <begin position="2015"/>
        <end position="2031"/>
    </location>
</feature>
<dbReference type="InterPro" id="IPR025941">
    <property type="entry name" value="Vps8_central_dom"/>
</dbReference>
<dbReference type="InterPro" id="IPR045111">
    <property type="entry name" value="Vps41/Vps8"/>
</dbReference>
<comment type="caution">
    <text evidence="5">The sequence shown here is derived from an EMBL/GenBank/DDBJ whole genome shotgun (WGS) entry which is preliminary data.</text>
</comment>
<evidence type="ECO:0000313" key="5">
    <source>
        <dbReference type="EMBL" id="KAK6143905.1"/>
    </source>
</evidence>
<dbReference type="Pfam" id="PF12816">
    <property type="entry name" value="TPR_Vps8"/>
    <property type="match status" value="1"/>
</dbReference>
<feature type="compositionally biased region" description="Basic and acidic residues" evidence="3">
    <location>
        <begin position="1964"/>
        <end position="1983"/>
    </location>
</feature>
<dbReference type="SUPFAM" id="SSF50978">
    <property type="entry name" value="WD40 repeat-like"/>
    <property type="match status" value="1"/>
</dbReference>
<feature type="compositionally biased region" description="Basic and acidic residues" evidence="3">
    <location>
        <begin position="20"/>
        <end position="40"/>
    </location>
</feature>
<reference evidence="5 6" key="1">
    <citation type="journal article" date="2021" name="Comput. Struct. Biotechnol. J.">
        <title>De novo genome assembly of the potent medicinal plant Rehmannia glutinosa using nanopore technology.</title>
        <authorList>
            <person name="Ma L."/>
            <person name="Dong C."/>
            <person name="Song C."/>
            <person name="Wang X."/>
            <person name="Zheng X."/>
            <person name="Niu Y."/>
            <person name="Chen S."/>
            <person name="Feng W."/>
        </authorList>
    </citation>
    <scope>NUCLEOTIDE SEQUENCE [LARGE SCALE GENOMIC DNA]</scope>
    <source>
        <strain evidence="5">DH-2019</strain>
    </source>
</reference>
<accession>A0ABR0WCJ9</accession>
<feature type="region of interest" description="Disordered" evidence="3">
    <location>
        <begin position="1924"/>
        <end position="1983"/>
    </location>
</feature>
<dbReference type="InterPro" id="IPR001680">
    <property type="entry name" value="WD40_rpt"/>
</dbReference>
<feature type="region of interest" description="Disordered" evidence="3">
    <location>
        <begin position="303"/>
        <end position="323"/>
    </location>
</feature>
<keyword evidence="2" id="KW-0853">WD repeat</keyword>
<dbReference type="InterPro" id="IPR015943">
    <property type="entry name" value="WD40/YVTN_repeat-like_dom_sf"/>
</dbReference>
<protein>
    <recommendedName>
        <fullName evidence="4">Vacuolar protein sorting-associated protein 8 central domain-containing protein</fullName>
    </recommendedName>
</protein>
<feature type="compositionally biased region" description="Polar residues" evidence="3">
    <location>
        <begin position="56"/>
        <end position="69"/>
    </location>
</feature>
<dbReference type="Pfam" id="PF23410">
    <property type="entry name" value="Beta-prop_VPS8"/>
    <property type="match status" value="1"/>
</dbReference>
<dbReference type="PROSITE" id="PS50082">
    <property type="entry name" value="WD_REPEATS_2"/>
    <property type="match status" value="1"/>
</dbReference>
<keyword evidence="6" id="KW-1185">Reference proteome</keyword>
<feature type="repeat" description="WD" evidence="2">
    <location>
        <begin position="505"/>
        <end position="539"/>
    </location>
</feature>
<feature type="region of interest" description="Disordered" evidence="3">
    <location>
        <begin position="19"/>
        <end position="69"/>
    </location>
</feature>
<feature type="compositionally biased region" description="Acidic residues" evidence="3">
    <location>
        <begin position="1924"/>
        <end position="1943"/>
    </location>
</feature>
<feature type="domain" description="Vacuolar protein sorting-associated protein 8 central" evidence="4">
    <location>
        <begin position="953"/>
        <end position="1136"/>
    </location>
</feature>
<gene>
    <name evidence="5" type="ORF">DH2020_024253</name>
</gene>
<evidence type="ECO:0000256" key="1">
    <source>
        <dbReference type="ARBA" id="ARBA00009422"/>
    </source>
</evidence>
<sequence length="2031" mass="225975">MAIEQSSAAVDLDSLLQSHCKIDSDEEHSPSPDHHSRTVDEILLSHSSDDDDDILTSNASSKTQRLSYSHSNTLVESDKYNSAAGPISNGNRTKYEGKVLPQLFGGGVIRSNAKPGAALAAATAASRSIPTPHATAIKLRRASVGVLQRSLSETTERIIGSDDSTSSPSTVASRVYLEGLGFSAVPDGKSQEEEEDVKVDQFPSVCVNSDSEKSDAGRQYSAEGKIQENSDEVAEVSTNCKTLMEAADKDEDCTMPTFESQNAMMDAVEKERDLVLEEVNVNEHVLSPLLNEMNGEHPEVCPAGESGEKNEIVGPTPILNDVNRNEDTTGEETANDFGNVVAEHGNGDDDASSQSDVAEILENLDSLGENKSDHACLQQKSHSSLKTLDLAEEIEKKQAFAGLHYEEGAAAQPMRLEGVSRGSTVLGYFDVNPNNAITRTISSQAFRHDHGSPHVVAVHINYIAVGMSKGSIVVVPSKYTAHQVDNMDAKMTSLGLQGDRSNVPVTSMCFNLHGDLLFAGYGDGHYTVWDVQKASALKVITEHRAPVVHMLYLGQDTQVTRQFNVVSGDSKGVVKLIRFSVVPWLNRISYTKSMKLLDETTSRVVCASPLLYGEGHGGTTMSSQISSAVSTSSISSMMGGMLDEGVVIFITHQSALVAKVSPTVEVYGQIPKPDGIREGAMPYAAWSCISQSLGSPSENAPVETSDKVSLLAIAWDRNIQVAKLLKSELKILEKWTVESAAIGLAWLGDQMLAILTVTGQLYLFAKDGNLIHQTSFSVDGFQGDDLIAYHMYFMNTFGHPEKAYHNSVAIRGATIYILGPEHLIISRLLSWKERIEVLRKAGDWMGALNMAMALYDGQSHGVIDLPKNLYDIQRSVMPYLVELLQLYVSEVFSYMSVSCYSQNINGDQFNEIKEQYTRVGGVAVEFCVHIRRTDILFDEILPKFEDAHHKDTFLELLEPYILKDMLGSLPPAIMQALVEHYSERGWLQRIEQCVLHMDILSLDFNQVVRLCREHSLHCALIYLFNKGLDDFTTPLEELLVVLRDSTRENATSLGYRMLVYLKYCFLGLAFPPGHGDLSPTRLPSLKKELLHFLLENSSAPNAWAVTRLPSNVAHANVLHLLELDTEATLEVLRCGFTEVEHSKLALSSQESTNLNMDSAESQNLVQKVVEILSDILDASYFQVGSPICSDDVNMVEVWPSMKDVDHMYEFIAYCVTFEEANVSRDILSQICKYLTSEVNKLDTASEKTIEILKRREKQLLSLLQVVPETHWDASYVLHLSEEAEFHQVCGYIHAIRHHYVAAMDSYMKTMHEPLYAFSFIHDMLSLLRNEELDAFESAVISRIPDLFKLSREGTYFLIVDHFSGKTQYILSELQSHPESLFLYLKTVIEVQTTGTLNISRLENLDVLDSPGARSGQHPSQQQSNGVQAYLEAISCSVKLLSSNRVNVTDEMMELYFELLCRYDRGSVLKFLESSESYRVEHCLRLCQEYGIIDAASFLLERVGEVGSALLLILSNLSEKFVMLDAEIRNFFSNTVLDNLNAILKKKVVADILDIVHACIGLCQRNSPRLKPEESESLWFQLLDFFCEPLMDSGNARTDSKREAVKDTLDGSLGVPEDEEGCKIKWKVSMCHGGAHMMRKLFSLFIKEIVEGMIGYVQLPRIMLKLLSDNGNQEFGDFKLTILGMLGTYDFERRILDTAKSLIDVDTYYSMSLLRKGASHGYAPRSLVCCICNSLLAKRNSSDSGIQVFSCGHAMHLHCQLEEKRAFTIVECPVSLYHEKVKKGIDILSGESSSSRAEKPSSSRQQLRNVKVKGSSSVRFPLKSITIFVILLGIHCNKCYSMENGDIFFERVSGKILKTYKNHGQCTCFFVMSKDGKEDDYKVDENDIKDDHVKVEADLVDIGKEIMVADKGNGISIEASKEVDIIEEEDDNEEYNNEEYDNDYDYSSNDSSDYSSDDSLFNDIKLSKDGKEDDYKPDENDIKDDHVKVGADLVDIGKEPMVADKGNEISIKASEEVDIIEEEDDSEEYDNE</sequence>
<dbReference type="Gene3D" id="2.130.10.10">
    <property type="entry name" value="YVTN repeat-like/Quinoprotein amine dehydrogenase"/>
    <property type="match status" value="1"/>
</dbReference>
<dbReference type="PANTHER" id="PTHR12616:SF8">
    <property type="entry name" value="VACUOLAR PROTEIN SORTING-ASSOCIATED PROTEIN 8 HOMOLOG"/>
    <property type="match status" value="1"/>
</dbReference>